<comment type="caution">
    <text evidence="1">The sequence shown here is derived from an EMBL/GenBank/DDBJ whole genome shotgun (WGS) entry which is preliminary data.</text>
</comment>
<name>A0A392U839_9FABA</name>
<organism evidence="1 2">
    <name type="scientific">Trifolium medium</name>
    <dbReference type="NCBI Taxonomy" id="97028"/>
    <lineage>
        <taxon>Eukaryota</taxon>
        <taxon>Viridiplantae</taxon>
        <taxon>Streptophyta</taxon>
        <taxon>Embryophyta</taxon>
        <taxon>Tracheophyta</taxon>
        <taxon>Spermatophyta</taxon>
        <taxon>Magnoliopsida</taxon>
        <taxon>eudicotyledons</taxon>
        <taxon>Gunneridae</taxon>
        <taxon>Pentapetalae</taxon>
        <taxon>rosids</taxon>
        <taxon>fabids</taxon>
        <taxon>Fabales</taxon>
        <taxon>Fabaceae</taxon>
        <taxon>Papilionoideae</taxon>
        <taxon>50 kb inversion clade</taxon>
        <taxon>NPAAA clade</taxon>
        <taxon>Hologalegina</taxon>
        <taxon>IRL clade</taxon>
        <taxon>Trifolieae</taxon>
        <taxon>Trifolium</taxon>
    </lineage>
</organism>
<protein>
    <submittedName>
        <fullName evidence="1">Uncharacterized protein</fullName>
    </submittedName>
</protein>
<keyword evidence="2" id="KW-1185">Reference proteome</keyword>
<accession>A0A392U839</accession>
<evidence type="ECO:0000313" key="1">
    <source>
        <dbReference type="EMBL" id="MCI69671.1"/>
    </source>
</evidence>
<sequence>MVVLSFRNRGE</sequence>
<proteinExistence type="predicted"/>
<reference evidence="1 2" key="1">
    <citation type="journal article" date="2018" name="Front. Plant Sci.">
        <title>Red Clover (Trifolium pratense) and Zigzag Clover (T. medium) - A Picture of Genomic Similarities and Differences.</title>
        <authorList>
            <person name="Dluhosova J."/>
            <person name="Istvanek J."/>
            <person name="Nedelnik J."/>
            <person name="Repkova J."/>
        </authorList>
    </citation>
    <scope>NUCLEOTIDE SEQUENCE [LARGE SCALE GENOMIC DNA]</scope>
    <source>
        <strain evidence="2">cv. 10/8</strain>
        <tissue evidence="1">Leaf</tissue>
    </source>
</reference>
<dbReference type="Proteomes" id="UP000265520">
    <property type="component" value="Unassembled WGS sequence"/>
</dbReference>
<evidence type="ECO:0000313" key="2">
    <source>
        <dbReference type="Proteomes" id="UP000265520"/>
    </source>
</evidence>
<feature type="non-terminal residue" evidence="1">
    <location>
        <position position="11"/>
    </location>
</feature>
<dbReference type="EMBL" id="LXQA010760912">
    <property type="protein sequence ID" value="MCI69671.1"/>
    <property type="molecule type" value="Genomic_DNA"/>
</dbReference>